<keyword evidence="2" id="KW-0326">Glycosidase</keyword>
<protein>
    <submittedName>
        <fullName evidence="5">Ricin-type beta-trefoil lectin domain protein</fullName>
    </submittedName>
</protein>
<dbReference type="SUPFAM" id="SSF50370">
    <property type="entry name" value="Ricin B-like lectins"/>
    <property type="match status" value="2"/>
</dbReference>
<dbReference type="PROSITE" id="PS50231">
    <property type="entry name" value="RICIN_B_LECTIN"/>
    <property type="match status" value="2"/>
</dbReference>
<dbReference type="AlphaFoldDB" id="A0AAF0C6T5"/>
<dbReference type="Gene3D" id="2.80.10.50">
    <property type="match status" value="4"/>
</dbReference>
<dbReference type="GO" id="GO:0000272">
    <property type="term" value="P:polysaccharide catabolic process"/>
    <property type="evidence" value="ECO:0007669"/>
    <property type="project" value="InterPro"/>
</dbReference>
<dbReference type="SMART" id="SM00458">
    <property type="entry name" value="RICIN"/>
    <property type="match status" value="2"/>
</dbReference>
<dbReference type="CDD" id="cd23456">
    <property type="entry name" value="beta-trefoil_Ricin_SCDase"/>
    <property type="match status" value="1"/>
</dbReference>
<proteinExistence type="predicted"/>
<organism evidence="5 6">
    <name type="scientific">Thalassomonas actiniarum</name>
    <dbReference type="NCBI Taxonomy" id="485447"/>
    <lineage>
        <taxon>Bacteria</taxon>
        <taxon>Pseudomonadati</taxon>
        <taxon>Pseudomonadota</taxon>
        <taxon>Gammaproteobacteria</taxon>
        <taxon>Alteromonadales</taxon>
        <taxon>Colwelliaceae</taxon>
        <taxon>Thalassomonas</taxon>
    </lineage>
</organism>
<keyword evidence="3" id="KW-0732">Signal</keyword>
<gene>
    <name evidence="5" type="ORF">SG35_030015</name>
</gene>
<dbReference type="Pfam" id="PF00150">
    <property type="entry name" value="Cellulase"/>
    <property type="match status" value="1"/>
</dbReference>
<accession>A0AAF0C6T5</accession>
<keyword evidence="1" id="KW-0378">Hydrolase</keyword>
<dbReference type="PANTHER" id="PTHR31308">
    <property type="match status" value="1"/>
</dbReference>
<feature type="signal peptide" evidence="3">
    <location>
        <begin position="1"/>
        <end position="28"/>
    </location>
</feature>
<dbReference type="Gene3D" id="3.20.20.80">
    <property type="entry name" value="Glycosidases"/>
    <property type="match status" value="1"/>
</dbReference>
<evidence type="ECO:0000256" key="3">
    <source>
        <dbReference type="SAM" id="SignalP"/>
    </source>
</evidence>
<dbReference type="InterPro" id="IPR001547">
    <property type="entry name" value="Glyco_hydro_5"/>
</dbReference>
<feature type="domain" description="Ricin B lectin" evidence="4">
    <location>
        <begin position="226"/>
        <end position="349"/>
    </location>
</feature>
<evidence type="ECO:0000313" key="6">
    <source>
        <dbReference type="Proteomes" id="UP000032568"/>
    </source>
</evidence>
<reference evidence="5 6" key="1">
    <citation type="journal article" date="2015" name="Genome Announc.">
        <title>Draft Genome Sequences of Marine Isolates of Thalassomonas viridans and Thalassomonas actiniarum.</title>
        <authorList>
            <person name="Olonade I."/>
            <person name="van Zyl L.J."/>
            <person name="Trindade M."/>
        </authorList>
    </citation>
    <scope>NUCLEOTIDE SEQUENCE [LARGE SCALE GENOMIC DNA]</scope>
    <source>
        <strain evidence="5 6">A5K-106</strain>
    </source>
</reference>
<keyword evidence="6" id="KW-1185">Reference proteome</keyword>
<dbReference type="InterPro" id="IPR052066">
    <property type="entry name" value="Glycosphingolipid_Hydrolases"/>
</dbReference>
<dbReference type="GO" id="GO:0004553">
    <property type="term" value="F:hydrolase activity, hydrolyzing O-glycosyl compounds"/>
    <property type="evidence" value="ECO:0007669"/>
    <property type="project" value="InterPro"/>
</dbReference>
<dbReference type="InterPro" id="IPR035992">
    <property type="entry name" value="Ricin_B-like_lectins"/>
</dbReference>
<evidence type="ECO:0000256" key="2">
    <source>
        <dbReference type="ARBA" id="ARBA00023295"/>
    </source>
</evidence>
<feature type="domain" description="Ricin B lectin" evidence="4">
    <location>
        <begin position="806"/>
        <end position="934"/>
    </location>
</feature>
<evidence type="ECO:0000256" key="1">
    <source>
        <dbReference type="ARBA" id="ARBA00022801"/>
    </source>
</evidence>
<dbReference type="KEGG" id="tact:SG35_030015"/>
<dbReference type="Pfam" id="PF00652">
    <property type="entry name" value="Ricin_B_lectin"/>
    <property type="match status" value="2"/>
</dbReference>
<name>A0AAF0C6T5_9GAMM</name>
<dbReference type="EMBL" id="CP059736">
    <property type="protein sequence ID" value="WDE02641.1"/>
    <property type="molecule type" value="Genomic_DNA"/>
</dbReference>
<dbReference type="Proteomes" id="UP000032568">
    <property type="component" value="Chromosome pTact"/>
</dbReference>
<reference evidence="5 6" key="2">
    <citation type="journal article" date="2022" name="Mar. Drugs">
        <title>Bioassay-Guided Fractionation Leads to the Detection of Cholic Acid Generated by the Rare Thalassomonas sp.</title>
        <authorList>
            <person name="Pheiffer F."/>
            <person name="Schneider Y.K."/>
            <person name="Hansen E.H."/>
            <person name="Andersen J.H."/>
            <person name="Isaksson J."/>
            <person name="Busche T."/>
            <person name="R C."/>
            <person name="Kalinowski J."/>
            <person name="Zyl L.V."/>
            <person name="Trindade M."/>
        </authorList>
    </citation>
    <scope>NUCLEOTIDE SEQUENCE [LARGE SCALE GENOMIC DNA]</scope>
    <source>
        <strain evidence="5 6">A5K-106</strain>
    </source>
</reference>
<evidence type="ECO:0000259" key="4">
    <source>
        <dbReference type="SMART" id="SM00458"/>
    </source>
</evidence>
<dbReference type="InterPro" id="IPR000772">
    <property type="entry name" value="Ricin_B_lectin"/>
</dbReference>
<dbReference type="RefSeq" id="WP_053043402.1">
    <property type="nucleotide sequence ID" value="NZ_CP059736.1"/>
</dbReference>
<dbReference type="InterPro" id="IPR017853">
    <property type="entry name" value="GH"/>
</dbReference>
<dbReference type="SUPFAM" id="SSF51445">
    <property type="entry name" value="(Trans)glycosidases"/>
    <property type="match status" value="1"/>
</dbReference>
<feature type="chain" id="PRO_5042071713" evidence="3">
    <location>
        <begin position="29"/>
        <end position="935"/>
    </location>
</feature>
<evidence type="ECO:0000313" key="5">
    <source>
        <dbReference type="EMBL" id="WDE02641.1"/>
    </source>
</evidence>
<sequence>MDRKCEKNQRVPGGIFLAGIMLLCPAFAGQHSIDYADSAAANEISIGIKHYNGQQDKVFKDGLGRERSFRGFNVSGQVKLAQFGFQPFKNVEDARTSLSLLGQQTGSNIVRYTVAWEGIHTAAGTINYQYLDKAIAYMKEAMRNDMYVLVDYHSDLYSRHTFTPDSDDTGNGAPKWAVSDINGKDDCGLPCKVTWSAHKLSDSAVRNAMRSFWYDHWVMDQNLASAELYLPANNSCADIKGGSTANSTTVLTASCSGQPRQQWHYQQDGSLHLAQDQDKCLDVAGARTSDNTDIQIYRCNGTKAQQFILDQRGRLHSALDFNKCVQEQNGNLKLHECSSDNTGQRLVLREATTGVNLGESLTYVQTAFIWQIGQVARYIKSKLTPKEFAKIIGIEPLNEPFDGGIGQMSYKDFDNQILWPFYQRVRAELNQQGWQQKEVFAEPMVFWSSIAGITAPATGGHYLDYQPGDGFVFTPHFYDQARMGVEDLSIARNGSYFANLDQIRDEARYLNLAPFLSEFGMWLEGYGHTDTERVVNGTYQAMESSDRVHGKDRFVDFYTPLVSGTQWGWDYYYDNHYELQNGNPDKIKTQDDAWNNENFSVIGHYGADYNVRRELVERAYPRAIQGELMHFAYEGKVRDEGSETMNYHSIRASLTESFINKEFFRNTRFAFAAWRGRNSDAPTEVYLPRLMPADDLVIVTDKGVHQNLPLSTSPNHSSNEVMLSVDPRKQTGAGHLLRVWDDIDSGENADSMHFALIIDGNAGLANKDLLELQSAINQMLARGKSPVYLTTDMTHGGYPDDKGSKDGYFSLVNKNSGKCLDVAGGRTFNGTNVQLYQCNHTRAQQWFYQPSTGFMRSRLNWNKCLDNGGQFRNNGKLVLWHCQDLDNMRWDLIDNSLRPRAAHHVTVHAFGSGNSSNVGLWSYQGEDNQRWISAY</sequence>
<dbReference type="PANTHER" id="PTHR31308:SF5">
    <property type="entry name" value="ERGOSTERYL-BETA-GLUCOSIDASE"/>
    <property type="match status" value="1"/>
</dbReference>